<dbReference type="eggNOG" id="COG0457">
    <property type="taxonomic scope" value="Bacteria"/>
</dbReference>
<dbReference type="eggNOG" id="COG1672">
    <property type="taxonomic scope" value="Bacteria"/>
</dbReference>
<dbReference type="Gene3D" id="3.40.50.300">
    <property type="entry name" value="P-loop containing nucleotide triphosphate hydrolases"/>
    <property type="match status" value="1"/>
</dbReference>
<dbReference type="OrthoDB" id="3894261at2"/>
<evidence type="ECO:0000313" key="6">
    <source>
        <dbReference type="Proteomes" id="UP000002754"/>
    </source>
</evidence>
<dbReference type="Pfam" id="PF13424">
    <property type="entry name" value="TPR_12"/>
    <property type="match status" value="1"/>
</dbReference>
<organism evidence="4 6">
    <name type="scientific">Alkalihalobacillus alcalophilus ATCC 27647 = CGMCC 1.3604</name>
    <dbReference type="NCBI Taxonomy" id="1218173"/>
    <lineage>
        <taxon>Bacteria</taxon>
        <taxon>Bacillati</taxon>
        <taxon>Bacillota</taxon>
        <taxon>Bacilli</taxon>
        <taxon>Bacillales</taxon>
        <taxon>Bacillaceae</taxon>
        <taxon>Alkalihalobacillus</taxon>
    </lineage>
</organism>
<dbReference type="Gene3D" id="1.25.40.10">
    <property type="entry name" value="Tetratricopeptide repeat domain"/>
    <property type="match status" value="2"/>
</dbReference>
<sequence length="944" mass="110331">MEDRLYHKLINKFIGRENYVGVINEFPRKPVQFFYGIGGIGKTYISKRIIEFMEDNSDNIVLKIDFSIPEHREKSHALSFLKYQLSAKYNIKLPAFEMAYLHYWHKTQPYSPILREDIPYLDEVDLTNDILRDYFSLDSNSLKQVSKDIFEASEEIPWVRVLPKLIKATHKLNRAKNDVVIKRKNKHLSKLIAKDASEILKYLPEFFAQDLIDYLKENGEKNCYIFIDTYENLWTGQRGWGSLSLKDHWIRELIKLTPGVQWFICGRDNVPWKKEDEYWEGQLNDLEVLEFSELESKEYLIDAGVLEPEIQSEIISTSKVPENLRLSALRYHQLREQFDATPSVEEFEKIPNDLFERFENYLQKAERDTLFTLAVPRFWNKEMFLLLTKELSTGLNIFDYRSFVDLSFVKKRSQGPEEEWVIEKSLRKAALEHLSNHFPETIPFIQETLILYYKEKLTALKKNFVSMDSVRKIIFEYLYLLKSTLSNQELLQVFLVEIKEILTTLEDDELTIALYEEVITEVHEQEGRVLGVAYADLSALYEHVGNFSLAESLLRKALDLSDNPMDQVKLKSNLASLLTSGRISKGKLEEATRLYKESINELLSTNVNTSYGGDLKLYLEIKEGFAVLQCMYPGNVQSKQNALNIFQEIYQLKKANDYHLESLMNTFHNLVMAKTEKLALISSGLQGIKEKVSLKEDYKSVLKTYTELYGLEDERVAFVMSSFGDFYWSLGSRMSALSNFRTRAFHLFKKAAEIYEASNDYNSLVELARVYHSLGQYYIEKGLYENAIEFYEKATDGYDEYYGPLNEESANVLNDVGVIYMHEKKYKSARLKFEEAMAINESLYPDEPSKTAVSKINLGHLYGERGAYRKAVRTFRDLSNEIEETDSHYIEILRHYKNYHWLKNRGTIDKKFEEIELEIKRVVALKRKGYGVEDLDSAGRPRIW</sequence>
<dbReference type="Proteomes" id="UP000002754">
    <property type="component" value="Unassembled WGS sequence"/>
</dbReference>
<keyword evidence="2 3" id="KW-0802">TPR repeat</keyword>
<evidence type="ECO:0000256" key="1">
    <source>
        <dbReference type="ARBA" id="ARBA00022737"/>
    </source>
</evidence>
<dbReference type="Proteomes" id="UP000297014">
    <property type="component" value="Unassembled WGS sequence"/>
</dbReference>
<keyword evidence="6" id="KW-1185">Reference proteome</keyword>
<gene>
    <name evidence="5" type="ORF">AJ85_06560</name>
    <name evidence="4" type="ORF">BALCAV_0203375</name>
</gene>
<dbReference type="PROSITE" id="PS50293">
    <property type="entry name" value="TPR_REGION"/>
    <property type="match status" value="1"/>
</dbReference>
<dbReference type="AlphaFoldDB" id="A0A094WRJ0"/>
<keyword evidence="1" id="KW-0677">Repeat</keyword>
<evidence type="ECO:0000313" key="4">
    <source>
        <dbReference type="EMBL" id="KGA98668.1"/>
    </source>
</evidence>
<dbReference type="SUPFAM" id="SSF52540">
    <property type="entry name" value="P-loop containing nucleoside triphosphate hydrolases"/>
    <property type="match status" value="1"/>
</dbReference>
<accession>A0A094WRJ0</accession>
<protein>
    <recommendedName>
        <fullName evidence="8">Tetratricopeptide repeat protein</fullName>
    </recommendedName>
</protein>
<name>A0A094WRJ0_ALKAL</name>
<evidence type="ECO:0000313" key="5">
    <source>
        <dbReference type="EMBL" id="THG91189.1"/>
    </source>
</evidence>
<reference evidence="5 7" key="2">
    <citation type="submission" date="2014-01" db="EMBL/GenBank/DDBJ databases">
        <title>Draft genome sequencing of Bacillus alcalophilus CGMCC 1.3604.</title>
        <authorList>
            <person name="Yang J."/>
            <person name="Diao L."/>
            <person name="Yang S."/>
        </authorList>
    </citation>
    <scope>NUCLEOTIDE SEQUENCE [LARGE SCALE GENOMIC DNA]</scope>
    <source>
        <strain evidence="5 7">CGMCC 1.3604</strain>
    </source>
</reference>
<evidence type="ECO:0000313" key="7">
    <source>
        <dbReference type="Proteomes" id="UP000297014"/>
    </source>
</evidence>
<dbReference type="PANTHER" id="PTHR45641">
    <property type="entry name" value="TETRATRICOPEPTIDE REPEAT PROTEIN (AFU_ORTHOLOGUE AFUA_6G03870)"/>
    <property type="match status" value="1"/>
</dbReference>
<feature type="repeat" description="TPR" evidence="3">
    <location>
        <begin position="810"/>
        <end position="843"/>
    </location>
</feature>
<dbReference type="SUPFAM" id="SSF48452">
    <property type="entry name" value="TPR-like"/>
    <property type="match status" value="2"/>
</dbReference>
<reference evidence="4 6" key="1">
    <citation type="journal article" date="2014" name="Genome Announc.">
        <title>Draft Genome Sequence of Bacillus alcalophilus AV1934, a Classic Alkaliphile Isolated from Human Feces in 1934.</title>
        <authorList>
            <person name="Attie O."/>
            <person name="Jayaprakash A."/>
            <person name="Shah H."/>
            <person name="Paulsen I.T."/>
            <person name="Morino M."/>
            <person name="Takahashi Y."/>
            <person name="Narumi I."/>
            <person name="Sachidanandam R."/>
            <person name="Satoh K."/>
            <person name="Ito M."/>
            <person name="Krulwich T.A."/>
        </authorList>
    </citation>
    <scope>NUCLEOTIDE SEQUENCE [LARGE SCALE GENOMIC DNA]</scope>
    <source>
        <strain evidence="4 6">AV1934</strain>
    </source>
</reference>
<proteinExistence type="predicted"/>
<dbReference type="PANTHER" id="PTHR45641:SF19">
    <property type="entry name" value="NEPHROCYSTIN-3"/>
    <property type="match status" value="1"/>
</dbReference>
<dbReference type="InterPro" id="IPR019734">
    <property type="entry name" value="TPR_rpt"/>
</dbReference>
<evidence type="ECO:0008006" key="8">
    <source>
        <dbReference type="Google" id="ProtNLM"/>
    </source>
</evidence>
<dbReference type="PROSITE" id="PS50005">
    <property type="entry name" value="TPR"/>
    <property type="match status" value="3"/>
</dbReference>
<dbReference type="STRING" id="1218173.BALCAV_0203375"/>
<evidence type="ECO:0000256" key="2">
    <source>
        <dbReference type="ARBA" id="ARBA00022803"/>
    </source>
</evidence>
<feature type="repeat" description="TPR" evidence="3">
    <location>
        <begin position="531"/>
        <end position="564"/>
    </location>
</feature>
<dbReference type="EMBL" id="ALPT02000007">
    <property type="protein sequence ID" value="KGA98668.1"/>
    <property type="molecule type" value="Genomic_DNA"/>
</dbReference>
<dbReference type="EMBL" id="JALP01000085">
    <property type="protein sequence ID" value="THG91189.1"/>
    <property type="molecule type" value="Genomic_DNA"/>
</dbReference>
<dbReference type="RefSeq" id="WP_003321334.1">
    <property type="nucleotide sequence ID" value="NZ_ALPT02000007.1"/>
</dbReference>
<evidence type="ECO:0000256" key="3">
    <source>
        <dbReference type="PROSITE-ProRule" id="PRU00339"/>
    </source>
</evidence>
<feature type="repeat" description="TPR" evidence="3">
    <location>
        <begin position="768"/>
        <end position="801"/>
    </location>
</feature>
<comment type="caution">
    <text evidence="4">The sequence shown here is derived from an EMBL/GenBank/DDBJ whole genome shotgun (WGS) entry which is preliminary data.</text>
</comment>
<dbReference type="InterPro" id="IPR027417">
    <property type="entry name" value="P-loop_NTPase"/>
</dbReference>
<dbReference type="InterPro" id="IPR011990">
    <property type="entry name" value="TPR-like_helical_dom_sf"/>
</dbReference>
<dbReference type="SMART" id="SM00028">
    <property type="entry name" value="TPR"/>
    <property type="match status" value="4"/>
</dbReference>